<evidence type="ECO:0000256" key="5">
    <source>
        <dbReference type="ARBA" id="ARBA00022989"/>
    </source>
</evidence>
<gene>
    <name evidence="9" type="ordered locus">VMUT_0825</name>
</gene>
<feature type="transmembrane region" description="Helical" evidence="7">
    <location>
        <begin position="411"/>
        <end position="440"/>
    </location>
</feature>
<evidence type="ECO:0000256" key="2">
    <source>
        <dbReference type="ARBA" id="ARBA00022448"/>
    </source>
</evidence>
<name>F0QWI7_VULM7</name>
<feature type="transmembrane region" description="Helical" evidence="7">
    <location>
        <begin position="194"/>
        <end position="221"/>
    </location>
</feature>
<evidence type="ECO:0000256" key="1">
    <source>
        <dbReference type="ARBA" id="ARBA00004141"/>
    </source>
</evidence>
<dbReference type="eggNOG" id="arCOG00237">
    <property type="taxonomic scope" value="Archaea"/>
</dbReference>
<dbReference type="GO" id="GO:0006813">
    <property type="term" value="P:potassium ion transport"/>
    <property type="evidence" value="ECO:0007669"/>
    <property type="project" value="InterPro"/>
</dbReference>
<evidence type="ECO:0000259" key="8">
    <source>
        <dbReference type="PROSITE" id="PS51202"/>
    </source>
</evidence>
<evidence type="ECO:0000256" key="3">
    <source>
        <dbReference type="ARBA" id="ARBA00022692"/>
    </source>
</evidence>
<evidence type="ECO:0000313" key="9">
    <source>
        <dbReference type="EMBL" id="ADY01035.1"/>
    </source>
</evidence>
<feature type="transmembrane region" description="Helical" evidence="7">
    <location>
        <begin position="560"/>
        <end position="579"/>
    </location>
</feature>
<keyword evidence="4" id="KW-0677">Repeat</keyword>
<dbReference type="HOGENOM" id="CLU_005170_6_2_2"/>
<dbReference type="SUPFAM" id="SSF116726">
    <property type="entry name" value="TrkA C-terminal domain-like"/>
    <property type="match status" value="1"/>
</dbReference>
<dbReference type="GO" id="GO:0005886">
    <property type="term" value="C:plasma membrane"/>
    <property type="evidence" value="ECO:0007669"/>
    <property type="project" value="TreeGrafter"/>
</dbReference>
<dbReference type="PANTHER" id="PTHR43652">
    <property type="entry name" value="BASIC AMINO ACID ANTIPORTER YFCC-RELATED"/>
    <property type="match status" value="1"/>
</dbReference>
<feature type="transmembrane region" description="Helical" evidence="7">
    <location>
        <begin position="522"/>
        <end position="540"/>
    </location>
</feature>
<accession>F0QWI7</accession>
<dbReference type="Pfam" id="PF02080">
    <property type="entry name" value="TrkA_C"/>
    <property type="match status" value="1"/>
</dbReference>
<feature type="transmembrane region" description="Helical" evidence="7">
    <location>
        <begin position="20"/>
        <end position="43"/>
    </location>
</feature>
<feature type="transmembrane region" description="Helical" evidence="7">
    <location>
        <begin position="452"/>
        <end position="471"/>
    </location>
</feature>
<dbReference type="InterPro" id="IPR006037">
    <property type="entry name" value="RCK_C"/>
</dbReference>
<dbReference type="GO" id="GO:0008324">
    <property type="term" value="F:monoatomic cation transmembrane transporter activity"/>
    <property type="evidence" value="ECO:0007669"/>
    <property type="project" value="InterPro"/>
</dbReference>
<dbReference type="Gene3D" id="3.30.70.1450">
    <property type="entry name" value="Regulator of K+ conductance, C-terminal domain"/>
    <property type="match status" value="1"/>
</dbReference>
<feature type="transmembrane region" description="Helical" evidence="7">
    <location>
        <begin position="483"/>
        <end position="502"/>
    </location>
</feature>
<keyword evidence="6 7" id="KW-0472">Membrane</keyword>
<dbReference type="Proteomes" id="UP000007485">
    <property type="component" value="Chromosome"/>
</dbReference>
<feature type="domain" description="RCK C-terminal" evidence="8">
    <location>
        <begin position="307"/>
        <end position="391"/>
    </location>
</feature>
<reference evidence="9 10" key="1">
    <citation type="journal article" date="2011" name="J. Bacteriol.">
        <title>Complete genome sequence of 'Vulcanisaeta moutnovskia' strain 768-28, a novel member of the hyperthermophilic crenarchaeal genus vulcanisaeta.</title>
        <authorList>
            <person name="Gumerov V.M."/>
            <person name="Mardanov A.V."/>
            <person name="Beletsky A.V."/>
            <person name="Prokofeva M.I."/>
            <person name="Bonch-Osmolovskaya E.A."/>
            <person name="Ravin N.V."/>
            <person name="Skryabin K.G."/>
        </authorList>
    </citation>
    <scope>NUCLEOTIDE SEQUENCE [LARGE SCALE GENOMIC DNA]</scope>
    <source>
        <strain evidence="9 10">768-28</strain>
    </source>
</reference>
<keyword evidence="3 7" id="KW-0812">Transmembrane</keyword>
<feature type="transmembrane region" description="Helical" evidence="7">
    <location>
        <begin position="72"/>
        <end position="92"/>
    </location>
</feature>
<dbReference type="AlphaFoldDB" id="F0QWI7"/>
<organism evidence="9 10">
    <name type="scientific">Vulcanisaeta moutnovskia (strain 768-28)</name>
    <dbReference type="NCBI Taxonomy" id="985053"/>
    <lineage>
        <taxon>Archaea</taxon>
        <taxon>Thermoproteota</taxon>
        <taxon>Thermoprotei</taxon>
        <taxon>Thermoproteales</taxon>
        <taxon>Thermoproteaceae</taxon>
        <taxon>Vulcanisaeta</taxon>
    </lineage>
</organism>
<proteinExistence type="predicted"/>
<evidence type="ECO:0000256" key="4">
    <source>
        <dbReference type="ARBA" id="ARBA00022737"/>
    </source>
</evidence>
<dbReference type="EMBL" id="CP002529">
    <property type="protein sequence ID" value="ADY01035.1"/>
    <property type="molecule type" value="Genomic_DNA"/>
</dbReference>
<dbReference type="PANTHER" id="PTHR43652:SF2">
    <property type="entry name" value="BASIC AMINO ACID ANTIPORTER YFCC-RELATED"/>
    <property type="match status" value="1"/>
</dbReference>
<evidence type="ECO:0000256" key="6">
    <source>
        <dbReference type="ARBA" id="ARBA00023136"/>
    </source>
</evidence>
<comment type="subcellular location">
    <subcellularLocation>
        <location evidence="1">Membrane</location>
        <topology evidence="1">Multi-pass membrane protein</topology>
    </subcellularLocation>
</comment>
<feature type="transmembrane region" description="Helical" evidence="7">
    <location>
        <begin position="160"/>
        <end position="182"/>
    </location>
</feature>
<dbReference type="STRING" id="985053.VMUT_0825"/>
<dbReference type="InterPro" id="IPR051679">
    <property type="entry name" value="DASS-Related_Transporters"/>
</dbReference>
<feature type="transmembrane region" description="Helical" evidence="7">
    <location>
        <begin position="113"/>
        <end position="140"/>
    </location>
</feature>
<dbReference type="InterPro" id="IPR004680">
    <property type="entry name" value="Cit_transptr-like_dom"/>
</dbReference>
<evidence type="ECO:0000313" key="10">
    <source>
        <dbReference type="Proteomes" id="UP000007485"/>
    </source>
</evidence>
<sequence>MEFSANYLNNPSPSLPLKIMISLSFAEYYVLAVLILAIILLLIRIIRYDVIGLLIMIMLIIGNVISPEKALAFIGSTTVIVLGSVMVISKALEESGFLDRLAEELDRVFGNEYLLLLIVMLITSLLSGFMSDVALVSIFIPFMYAVSRNHNKRLSKYLLPLSYAAIVGGRYTIFGTSTNLIIDQLWYERFGRYLSIFQFLDIGLIIILVSIPALLLIYLLLPNRESIVTTVDDLKIGEYVVEAQVNDDCEWVGKAKREVEKEYGIRIRSILPRRLSRSGKIHGGATLIMEVPVDKLPIISSVKGLTLVPQSTQIEGKDIVEALITSSSSLINYTISDLDVLNKYGVKIVGISAGSRRIYGRISHVILKSGDALLLMGDEESIAKFMSDYGLVPLRSKGAKLFDVRKGTLSVAVLVGATIASLFGVNIALAFLTGVIVLMLSGVVNYRRIYQYVDWSVLIFIASFLTLGYAMSSTGLSMVIAGVFPRSLIILFLITALIANFVNNVSAATIMTPIALTYPNPLLAVTVVAMASTTTFLTPFSHPANLLVYNPGNYTLRDYLAMGTILLILILVVTLLFIYTT</sequence>
<dbReference type="eggNOG" id="arCOG01963">
    <property type="taxonomic scope" value="Archaea"/>
</dbReference>
<dbReference type="InterPro" id="IPR036721">
    <property type="entry name" value="RCK_C_sf"/>
</dbReference>
<dbReference type="PROSITE" id="PS51202">
    <property type="entry name" value="RCK_C"/>
    <property type="match status" value="1"/>
</dbReference>
<dbReference type="KEGG" id="vmo:VMUT_0825"/>
<keyword evidence="5 7" id="KW-1133">Transmembrane helix</keyword>
<feature type="transmembrane region" description="Helical" evidence="7">
    <location>
        <begin position="50"/>
        <end position="66"/>
    </location>
</feature>
<protein>
    <submittedName>
        <fullName evidence="9">TrkA-C domain-containing protein</fullName>
    </submittedName>
</protein>
<evidence type="ECO:0000256" key="7">
    <source>
        <dbReference type="SAM" id="Phobius"/>
    </source>
</evidence>
<dbReference type="Pfam" id="PF03600">
    <property type="entry name" value="CitMHS"/>
    <property type="match status" value="1"/>
</dbReference>
<keyword evidence="2" id="KW-0813">Transport</keyword>
<keyword evidence="10" id="KW-1185">Reference proteome</keyword>